<proteinExistence type="predicted"/>
<organism evidence="2">
    <name type="scientific">Sesamum latifolium</name>
    <dbReference type="NCBI Taxonomy" id="2727402"/>
    <lineage>
        <taxon>Eukaryota</taxon>
        <taxon>Viridiplantae</taxon>
        <taxon>Streptophyta</taxon>
        <taxon>Embryophyta</taxon>
        <taxon>Tracheophyta</taxon>
        <taxon>Spermatophyta</taxon>
        <taxon>Magnoliopsida</taxon>
        <taxon>eudicotyledons</taxon>
        <taxon>Gunneridae</taxon>
        <taxon>Pentapetalae</taxon>
        <taxon>asterids</taxon>
        <taxon>lamiids</taxon>
        <taxon>Lamiales</taxon>
        <taxon>Pedaliaceae</taxon>
        <taxon>Sesamum</taxon>
    </lineage>
</organism>
<name>A0AAW2XGM1_9LAMI</name>
<dbReference type="AlphaFoldDB" id="A0AAW2XGM1"/>
<reference evidence="2" key="1">
    <citation type="submission" date="2020-06" db="EMBL/GenBank/DDBJ databases">
        <authorList>
            <person name="Li T."/>
            <person name="Hu X."/>
            <person name="Zhang T."/>
            <person name="Song X."/>
            <person name="Zhang H."/>
            <person name="Dai N."/>
            <person name="Sheng W."/>
            <person name="Hou X."/>
            <person name="Wei L."/>
        </authorList>
    </citation>
    <scope>NUCLEOTIDE SEQUENCE</scope>
    <source>
        <strain evidence="2">KEN1</strain>
        <tissue evidence="2">Leaf</tissue>
    </source>
</reference>
<protein>
    <submittedName>
        <fullName evidence="2">Uncharacterized protein</fullName>
    </submittedName>
</protein>
<accession>A0AAW2XGM1</accession>
<feature type="region of interest" description="Disordered" evidence="1">
    <location>
        <begin position="198"/>
        <end position="315"/>
    </location>
</feature>
<sequence>MPELEVSSIEDIDLAFKQISAKESEKPVVLEASVAEPVFDTDTASRMPELEVSSVEDIDLAFKQIIAKESEKPVVLEASVAEPVFDTDTASRMPELEASRIEDIDLAFKQIGAKEIEKPVVLEPPQAEPTVGETITKHSEDEKSLIDSSLIGSTHETSILEVRPIEDVALDYKPSNDSSTESRGLPNSVNHNLNLVESEETQGTASELHVAEPVPSDDTTLRPEQVSDGNTEEQPKLKLDVQSVEVEVDKAGSSVESSTVKEVNAFTAEKPGPEVEAPKDLHLASPLKGKGKISKSSSSSSSSSSESSSSDSDRE</sequence>
<gene>
    <name evidence="2" type="ORF">Slati_1309100</name>
</gene>
<evidence type="ECO:0000313" key="2">
    <source>
        <dbReference type="EMBL" id="KAL0453310.1"/>
    </source>
</evidence>
<dbReference type="EMBL" id="JACGWN010000004">
    <property type="protein sequence ID" value="KAL0453310.1"/>
    <property type="molecule type" value="Genomic_DNA"/>
</dbReference>
<evidence type="ECO:0000256" key="1">
    <source>
        <dbReference type="SAM" id="MobiDB-lite"/>
    </source>
</evidence>
<feature type="compositionally biased region" description="Basic and acidic residues" evidence="1">
    <location>
        <begin position="271"/>
        <end position="282"/>
    </location>
</feature>
<feature type="compositionally biased region" description="Low complexity" evidence="1">
    <location>
        <begin position="294"/>
        <end position="315"/>
    </location>
</feature>
<comment type="caution">
    <text evidence="2">The sequence shown here is derived from an EMBL/GenBank/DDBJ whole genome shotgun (WGS) entry which is preliminary data.</text>
</comment>
<reference evidence="2" key="2">
    <citation type="journal article" date="2024" name="Plant">
        <title>Genomic evolution and insights into agronomic trait innovations of Sesamum species.</title>
        <authorList>
            <person name="Miao H."/>
            <person name="Wang L."/>
            <person name="Qu L."/>
            <person name="Liu H."/>
            <person name="Sun Y."/>
            <person name="Le M."/>
            <person name="Wang Q."/>
            <person name="Wei S."/>
            <person name="Zheng Y."/>
            <person name="Lin W."/>
            <person name="Duan Y."/>
            <person name="Cao H."/>
            <person name="Xiong S."/>
            <person name="Wang X."/>
            <person name="Wei L."/>
            <person name="Li C."/>
            <person name="Ma Q."/>
            <person name="Ju M."/>
            <person name="Zhao R."/>
            <person name="Li G."/>
            <person name="Mu C."/>
            <person name="Tian Q."/>
            <person name="Mei H."/>
            <person name="Zhang T."/>
            <person name="Gao T."/>
            <person name="Zhang H."/>
        </authorList>
    </citation>
    <scope>NUCLEOTIDE SEQUENCE</scope>
    <source>
        <strain evidence="2">KEN1</strain>
    </source>
</reference>